<evidence type="ECO:0000313" key="4">
    <source>
        <dbReference type="Proteomes" id="UP000299102"/>
    </source>
</evidence>
<reference evidence="3 4" key="1">
    <citation type="journal article" date="2019" name="Commun. Biol.">
        <title>The bagworm genome reveals a unique fibroin gene that provides high tensile strength.</title>
        <authorList>
            <person name="Kono N."/>
            <person name="Nakamura H."/>
            <person name="Ohtoshi R."/>
            <person name="Tomita M."/>
            <person name="Numata K."/>
            <person name="Arakawa K."/>
        </authorList>
    </citation>
    <scope>NUCLEOTIDE SEQUENCE [LARGE SCALE GENOMIC DNA]</scope>
</reference>
<dbReference type="InterPro" id="IPR020568">
    <property type="entry name" value="Ribosomal_Su5_D2-typ_SF"/>
</dbReference>
<evidence type="ECO:0000256" key="2">
    <source>
        <dbReference type="ARBA" id="ARBA00022840"/>
    </source>
</evidence>
<dbReference type="GO" id="GO:0004335">
    <property type="term" value="F:galactokinase activity"/>
    <property type="evidence" value="ECO:0007669"/>
    <property type="project" value="TreeGrafter"/>
</dbReference>
<keyword evidence="1" id="KW-0547">Nucleotide-binding</keyword>
<dbReference type="PANTHER" id="PTHR10457">
    <property type="entry name" value="MEVALONATE KINASE/GALACTOKINASE"/>
    <property type="match status" value="1"/>
</dbReference>
<dbReference type="PANTHER" id="PTHR10457:SF7">
    <property type="entry name" value="GALACTOKINASE-RELATED"/>
    <property type="match status" value="1"/>
</dbReference>
<dbReference type="AlphaFoldDB" id="A0A4C1VKA0"/>
<dbReference type="STRING" id="151549.A0A4C1VKA0"/>
<dbReference type="GO" id="GO:0005829">
    <property type="term" value="C:cytosol"/>
    <property type="evidence" value="ECO:0007669"/>
    <property type="project" value="TreeGrafter"/>
</dbReference>
<comment type="caution">
    <text evidence="3">The sequence shown here is derived from an EMBL/GenBank/DDBJ whole genome shotgun (WGS) entry which is preliminary data.</text>
</comment>
<dbReference type="GO" id="GO:0006012">
    <property type="term" value="P:galactose metabolic process"/>
    <property type="evidence" value="ECO:0007669"/>
    <property type="project" value="TreeGrafter"/>
</dbReference>
<dbReference type="EMBL" id="BGZK01000358">
    <property type="protein sequence ID" value="GBP39023.1"/>
    <property type="molecule type" value="Genomic_DNA"/>
</dbReference>
<dbReference type="SUPFAM" id="SSF54211">
    <property type="entry name" value="Ribosomal protein S5 domain 2-like"/>
    <property type="match status" value="1"/>
</dbReference>
<gene>
    <name evidence="3" type="primary">GALK1</name>
    <name evidence="3" type="ORF">EVAR_89245_1</name>
</gene>
<keyword evidence="3" id="KW-0418">Kinase</keyword>
<accession>A0A4C1VKA0</accession>
<keyword evidence="2" id="KW-0067">ATP-binding</keyword>
<proteinExistence type="predicted"/>
<protein>
    <submittedName>
        <fullName evidence="3">Galactokinase</fullName>
    </submittedName>
</protein>
<evidence type="ECO:0000313" key="3">
    <source>
        <dbReference type="EMBL" id="GBP39023.1"/>
    </source>
</evidence>
<dbReference type="OrthoDB" id="275179at2759"/>
<sequence>MRVELSKDKTAAHFAKILSTNRRSLKEKALACQKAENEYAGMPCGVMDQYIATMAKKDHALLIDCSEYDVKHNSGLSMKL</sequence>
<dbReference type="Gene3D" id="3.30.230.10">
    <property type="match status" value="1"/>
</dbReference>
<keyword evidence="3" id="KW-0808">Transferase</keyword>
<evidence type="ECO:0000256" key="1">
    <source>
        <dbReference type="ARBA" id="ARBA00022741"/>
    </source>
</evidence>
<name>A0A4C1VKA0_EUMVA</name>
<keyword evidence="4" id="KW-1185">Reference proteome</keyword>
<organism evidence="3 4">
    <name type="scientific">Eumeta variegata</name>
    <name type="common">Bagworm moth</name>
    <name type="synonym">Eumeta japonica</name>
    <dbReference type="NCBI Taxonomy" id="151549"/>
    <lineage>
        <taxon>Eukaryota</taxon>
        <taxon>Metazoa</taxon>
        <taxon>Ecdysozoa</taxon>
        <taxon>Arthropoda</taxon>
        <taxon>Hexapoda</taxon>
        <taxon>Insecta</taxon>
        <taxon>Pterygota</taxon>
        <taxon>Neoptera</taxon>
        <taxon>Endopterygota</taxon>
        <taxon>Lepidoptera</taxon>
        <taxon>Glossata</taxon>
        <taxon>Ditrysia</taxon>
        <taxon>Tineoidea</taxon>
        <taxon>Psychidae</taxon>
        <taxon>Oiketicinae</taxon>
        <taxon>Eumeta</taxon>
    </lineage>
</organism>
<dbReference type="GO" id="GO:0005524">
    <property type="term" value="F:ATP binding"/>
    <property type="evidence" value="ECO:0007669"/>
    <property type="project" value="UniProtKB-KW"/>
</dbReference>
<dbReference type="Proteomes" id="UP000299102">
    <property type="component" value="Unassembled WGS sequence"/>
</dbReference>
<dbReference type="InterPro" id="IPR014721">
    <property type="entry name" value="Ribsml_uS5_D2-typ_fold_subgr"/>
</dbReference>